<keyword evidence="5 7" id="KW-0472">Membrane</keyword>
<feature type="transmembrane region" description="Helical" evidence="7">
    <location>
        <begin position="236"/>
        <end position="255"/>
    </location>
</feature>
<evidence type="ECO:0000313" key="8">
    <source>
        <dbReference type="EMBL" id="KNC49610.1"/>
    </source>
</evidence>
<evidence type="ECO:0000256" key="2">
    <source>
        <dbReference type="ARBA" id="ARBA00007018"/>
    </source>
</evidence>
<evidence type="ECO:0000313" key="9">
    <source>
        <dbReference type="Proteomes" id="UP000054408"/>
    </source>
</evidence>
<feature type="transmembrane region" description="Helical" evidence="7">
    <location>
        <begin position="61"/>
        <end position="80"/>
    </location>
</feature>
<dbReference type="GO" id="GO:0046872">
    <property type="term" value="F:metal ion binding"/>
    <property type="evidence" value="ECO:0007669"/>
    <property type="project" value="UniProtKB-KW"/>
</dbReference>
<evidence type="ECO:0000256" key="7">
    <source>
        <dbReference type="SAM" id="Phobius"/>
    </source>
</evidence>
<dbReference type="RefSeq" id="XP_013757717.1">
    <property type="nucleotide sequence ID" value="XM_013902263.1"/>
</dbReference>
<evidence type="ECO:0000256" key="5">
    <source>
        <dbReference type="ARBA" id="ARBA00023136"/>
    </source>
</evidence>
<reference evidence="8 9" key="1">
    <citation type="submission" date="2010-05" db="EMBL/GenBank/DDBJ databases">
        <title>The Genome Sequence of Thecamonas trahens ATCC 50062.</title>
        <authorList>
            <consortium name="The Broad Institute Genome Sequencing Platform"/>
            <person name="Russ C."/>
            <person name="Cuomo C."/>
            <person name="Shea T."/>
            <person name="Young S.K."/>
            <person name="Zeng Q."/>
            <person name="Koehrsen M."/>
            <person name="Haas B."/>
            <person name="Borodovsky M."/>
            <person name="Guigo R."/>
            <person name="Alvarado L."/>
            <person name="Berlin A."/>
            <person name="Bochicchio J."/>
            <person name="Borenstein D."/>
            <person name="Chapman S."/>
            <person name="Chen Z."/>
            <person name="Freedman E."/>
            <person name="Gellesch M."/>
            <person name="Goldberg J."/>
            <person name="Griggs A."/>
            <person name="Gujja S."/>
            <person name="Heilman E."/>
            <person name="Heiman D."/>
            <person name="Hepburn T."/>
            <person name="Howarth C."/>
            <person name="Jen D."/>
            <person name="Larson L."/>
            <person name="Mehta T."/>
            <person name="Park D."/>
            <person name="Pearson M."/>
            <person name="Roberts A."/>
            <person name="Saif S."/>
            <person name="Shenoy N."/>
            <person name="Sisk P."/>
            <person name="Stolte C."/>
            <person name="Sykes S."/>
            <person name="Thomson T."/>
            <person name="Walk T."/>
            <person name="White J."/>
            <person name="Yandava C."/>
            <person name="Burger G."/>
            <person name="Gray M.W."/>
            <person name="Holland P.W.H."/>
            <person name="King N."/>
            <person name="Lang F.B.F."/>
            <person name="Roger A.J."/>
            <person name="Ruiz-Trillo I."/>
            <person name="Lander E."/>
            <person name="Nusbaum C."/>
        </authorList>
    </citation>
    <scope>NUCLEOTIDE SEQUENCE [LARGE SCALE GENOMIC DNA]</scope>
    <source>
        <strain evidence="8 9">ATCC 50062</strain>
    </source>
</reference>
<comment type="similarity">
    <text evidence="2">Belongs to the ADIPOR family.</text>
</comment>
<feature type="transmembrane region" description="Helical" evidence="7">
    <location>
        <begin position="145"/>
        <end position="170"/>
    </location>
</feature>
<keyword evidence="9" id="KW-1185">Reference proteome</keyword>
<accession>A0A0L0DBK6</accession>
<organism evidence="8 9">
    <name type="scientific">Thecamonas trahens ATCC 50062</name>
    <dbReference type="NCBI Taxonomy" id="461836"/>
    <lineage>
        <taxon>Eukaryota</taxon>
        <taxon>Apusozoa</taxon>
        <taxon>Apusomonadida</taxon>
        <taxon>Apusomonadidae</taxon>
        <taxon>Thecamonas</taxon>
    </lineage>
</organism>
<dbReference type="GeneID" id="25565017"/>
<dbReference type="OrthoDB" id="529367at2759"/>
<proteinExistence type="inferred from homology"/>
<name>A0A0L0DBK6_THETB</name>
<dbReference type="GO" id="GO:0016020">
    <property type="term" value="C:membrane"/>
    <property type="evidence" value="ECO:0007669"/>
    <property type="project" value="UniProtKB-SubCell"/>
</dbReference>
<feature type="binding site" evidence="6">
    <location>
        <position position="127"/>
    </location>
    <ligand>
        <name>Zn(2+)</name>
        <dbReference type="ChEBI" id="CHEBI:29105"/>
    </ligand>
</feature>
<dbReference type="eggNOG" id="KOG0748">
    <property type="taxonomic scope" value="Eukaryota"/>
</dbReference>
<dbReference type="OMA" id="IGNACDY"/>
<dbReference type="STRING" id="461836.A0A0L0DBK6"/>
<gene>
    <name evidence="8" type="ORF">AMSG_05650</name>
</gene>
<evidence type="ECO:0000256" key="6">
    <source>
        <dbReference type="PIRSR" id="PIRSR604254-1"/>
    </source>
</evidence>
<sequence length="320" mass="35274">MGCVIPTPVYGRPREYVLVDYAAAPAWLATNRYILSGYRAYFSFRLCLVSIFRLHNESANMWSHLAATGLAAALLHALVVRSWVFDPVARAVGADGPGADVVAGHSSAFAIYLAAGVVAFAASAIFHTFYCTSAPVSALLARLDYMGIALLMSAAFMPGIHFGFACYPLLSSFYQLLITLVSAATLGLLLFPSIGLFHQGYYTRLGMYGMLAGLAVVPISHWVYLHGWAAEEVSLILGRMLMVFFWLGVAAVIYVTQIPERWFPGTFDYFGHSHMIWHAIAAWIFWYHLNSALLYLDFRSQHACPKGHNPIEFVANAADR</sequence>
<evidence type="ECO:0000256" key="4">
    <source>
        <dbReference type="ARBA" id="ARBA00022989"/>
    </source>
</evidence>
<keyword evidence="8" id="KW-0675">Receptor</keyword>
<feature type="transmembrane region" description="Helical" evidence="7">
    <location>
        <begin position="275"/>
        <end position="296"/>
    </location>
</feature>
<dbReference type="Pfam" id="PF03006">
    <property type="entry name" value="HlyIII"/>
    <property type="match status" value="1"/>
</dbReference>
<evidence type="ECO:0000256" key="1">
    <source>
        <dbReference type="ARBA" id="ARBA00004141"/>
    </source>
</evidence>
<keyword evidence="6" id="KW-0479">Metal-binding</keyword>
<dbReference type="EMBL" id="GL349456">
    <property type="protein sequence ID" value="KNC49610.1"/>
    <property type="molecule type" value="Genomic_DNA"/>
</dbReference>
<keyword evidence="6" id="KW-0862">Zinc</keyword>
<feature type="transmembrane region" description="Helical" evidence="7">
    <location>
        <begin position="177"/>
        <end position="199"/>
    </location>
</feature>
<protein>
    <submittedName>
        <fullName evidence="8">Progestin and adipoQ receptor family member 3</fullName>
    </submittedName>
</protein>
<dbReference type="PANTHER" id="PTHR20855">
    <property type="entry name" value="ADIPOR/PROGESTIN RECEPTOR-RELATED"/>
    <property type="match status" value="1"/>
</dbReference>
<feature type="transmembrane region" description="Helical" evidence="7">
    <location>
        <begin position="205"/>
        <end position="224"/>
    </location>
</feature>
<feature type="transmembrane region" description="Helical" evidence="7">
    <location>
        <begin position="109"/>
        <end position="130"/>
    </location>
</feature>
<dbReference type="AlphaFoldDB" id="A0A0L0DBK6"/>
<feature type="binding site" evidence="6">
    <location>
        <position position="274"/>
    </location>
    <ligand>
        <name>Zn(2+)</name>
        <dbReference type="ChEBI" id="CHEBI:29105"/>
    </ligand>
</feature>
<feature type="binding site" evidence="6">
    <location>
        <position position="278"/>
    </location>
    <ligand>
        <name>Zn(2+)</name>
        <dbReference type="ChEBI" id="CHEBI:29105"/>
    </ligand>
</feature>
<evidence type="ECO:0000256" key="3">
    <source>
        <dbReference type="ARBA" id="ARBA00022692"/>
    </source>
</evidence>
<comment type="subcellular location">
    <subcellularLocation>
        <location evidence="1">Membrane</location>
        <topology evidence="1">Multi-pass membrane protein</topology>
    </subcellularLocation>
</comment>
<dbReference type="Proteomes" id="UP000054408">
    <property type="component" value="Unassembled WGS sequence"/>
</dbReference>
<dbReference type="InterPro" id="IPR004254">
    <property type="entry name" value="AdipoR/HlyIII-related"/>
</dbReference>
<dbReference type="PANTHER" id="PTHR20855:SF52">
    <property type="entry name" value="ADIPONECTIN RECEPTOR PROTEIN"/>
    <property type="match status" value="1"/>
</dbReference>
<keyword evidence="3 7" id="KW-0812">Transmembrane</keyword>
<dbReference type="GO" id="GO:0038023">
    <property type="term" value="F:signaling receptor activity"/>
    <property type="evidence" value="ECO:0007669"/>
    <property type="project" value="TreeGrafter"/>
</dbReference>
<keyword evidence="4 7" id="KW-1133">Transmembrane helix</keyword>